<evidence type="ECO:0000313" key="2">
    <source>
        <dbReference type="EMBL" id="UUL81889.1"/>
    </source>
</evidence>
<feature type="region of interest" description="Disordered" evidence="1">
    <location>
        <begin position="242"/>
        <end position="263"/>
    </location>
</feature>
<protein>
    <recommendedName>
        <fullName evidence="4">Terminase small subunit</fullName>
    </recommendedName>
</protein>
<dbReference type="EMBL" id="CP101740">
    <property type="protein sequence ID" value="UUL81889.1"/>
    <property type="molecule type" value="Genomic_DNA"/>
</dbReference>
<evidence type="ECO:0000256" key="1">
    <source>
        <dbReference type="SAM" id="MobiDB-lite"/>
    </source>
</evidence>
<dbReference type="Proteomes" id="UP001058533">
    <property type="component" value="Chromosome"/>
</dbReference>
<reference evidence="2" key="1">
    <citation type="submission" date="2022-07" db="EMBL/GenBank/DDBJ databases">
        <title>Sphingomonas sp. nov., a novel bacterium isolated from the north slope of the Mount Everest.</title>
        <authorList>
            <person name="Cui X."/>
            <person name="Liu Y."/>
        </authorList>
    </citation>
    <scope>NUCLEOTIDE SEQUENCE</scope>
    <source>
        <strain evidence="2">S5-59</strain>
    </source>
</reference>
<dbReference type="RefSeq" id="WP_256505630.1">
    <property type="nucleotide sequence ID" value="NZ_CP101740.1"/>
</dbReference>
<feature type="region of interest" description="Disordered" evidence="1">
    <location>
        <begin position="1"/>
        <end position="33"/>
    </location>
</feature>
<name>A0ABY5L7W3_9SPHN</name>
<feature type="compositionally biased region" description="Low complexity" evidence="1">
    <location>
        <begin position="14"/>
        <end position="26"/>
    </location>
</feature>
<sequence>MPRSRRPIPPAPPADDAANAMPDFDPVPLRERSDGWTPDRQIEFIEALAATGCVAQAAESVGMNRVAAYRLRGDPRAASFRAAWRWALEHAVGQLSDAVTSRAIHGVARPVFFQGKQVGERRYYDERLAMFLLRYRDPMRYGAWIDKVKSASRHPEANTLGLFDAMIALCDDAHLEQFGDPPARRRPMSPGSRCVMPDTPEEAHEKLVAENDRLRQDWGKEAERADDAEFDLAELRASIAAASQAGAAADGSAGPEGANPGGT</sequence>
<organism evidence="2 3">
    <name type="scientific">Sphingomonas qomolangmaensis</name>
    <dbReference type="NCBI Taxonomy" id="2918765"/>
    <lineage>
        <taxon>Bacteria</taxon>
        <taxon>Pseudomonadati</taxon>
        <taxon>Pseudomonadota</taxon>
        <taxon>Alphaproteobacteria</taxon>
        <taxon>Sphingomonadales</taxon>
        <taxon>Sphingomonadaceae</taxon>
        <taxon>Sphingomonas</taxon>
    </lineage>
</organism>
<accession>A0ABY5L7W3</accession>
<evidence type="ECO:0000313" key="3">
    <source>
        <dbReference type="Proteomes" id="UP001058533"/>
    </source>
</evidence>
<keyword evidence="3" id="KW-1185">Reference proteome</keyword>
<gene>
    <name evidence="2" type="ORF">NMP03_11900</name>
</gene>
<proteinExistence type="predicted"/>
<evidence type="ECO:0008006" key="4">
    <source>
        <dbReference type="Google" id="ProtNLM"/>
    </source>
</evidence>